<dbReference type="PRINTS" id="PR00411">
    <property type="entry name" value="PNDRDTASEI"/>
</dbReference>
<dbReference type="Gene3D" id="3.50.50.60">
    <property type="entry name" value="FAD/NAD(P)-binding domain"/>
    <property type="match status" value="2"/>
</dbReference>
<organism evidence="6 7">
    <name type="scientific">Methanosarcina barkeri str. Wiesmoor</name>
    <dbReference type="NCBI Taxonomy" id="1434109"/>
    <lineage>
        <taxon>Archaea</taxon>
        <taxon>Methanobacteriati</taxon>
        <taxon>Methanobacteriota</taxon>
        <taxon>Stenosarchaea group</taxon>
        <taxon>Methanomicrobia</taxon>
        <taxon>Methanosarcinales</taxon>
        <taxon>Methanosarcinaceae</taxon>
        <taxon>Methanosarcina</taxon>
    </lineage>
</organism>
<dbReference type="InterPro" id="IPR001100">
    <property type="entry name" value="Pyr_nuc-diS_OxRdtase"/>
</dbReference>
<dbReference type="InterPro" id="IPR016156">
    <property type="entry name" value="FAD/NAD-linked_Rdtase_dimer_sf"/>
</dbReference>
<dbReference type="Pfam" id="PF02852">
    <property type="entry name" value="Pyr_redox_dim"/>
    <property type="match status" value="1"/>
</dbReference>
<reference evidence="6 7" key="1">
    <citation type="submission" date="2014-07" db="EMBL/GenBank/DDBJ databases">
        <title>Methanogenic archaea and the global carbon cycle.</title>
        <authorList>
            <person name="Henriksen J.R."/>
            <person name="Luke J."/>
            <person name="Reinhart S."/>
            <person name="Benedict M.N."/>
            <person name="Youngblut N.D."/>
            <person name="Metcalf M.E."/>
            <person name="Whitaker R.J."/>
            <person name="Metcalf W.W."/>
        </authorList>
    </citation>
    <scope>NUCLEOTIDE SEQUENCE [LARGE SCALE GENOMIC DNA]</scope>
    <source>
        <strain evidence="6 7">Wiesmoor</strain>
    </source>
</reference>
<dbReference type="Proteomes" id="UP000033038">
    <property type="component" value="Chromosome"/>
</dbReference>
<feature type="domain" description="Pyridine nucleotide-disulphide oxidoreductase dimerisation" evidence="4">
    <location>
        <begin position="344"/>
        <end position="442"/>
    </location>
</feature>
<dbReference type="SUPFAM" id="SSF55424">
    <property type="entry name" value="FAD/NAD-linked reductases, dimerisation (C-terminal) domain"/>
    <property type="match status" value="1"/>
</dbReference>
<evidence type="ECO:0000259" key="5">
    <source>
        <dbReference type="Pfam" id="PF07992"/>
    </source>
</evidence>
<keyword evidence="2" id="KW-0285">Flavoprotein</keyword>
<dbReference type="AlphaFoldDB" id="A0A0E3QIR8"/>
<evidence type="ECO:0000259" key="4">
    <source>
        <dbReference type="Pfam" id="PF02852"/>
    </source>
</evidence>
<dbReference type="PANTHER" id="PTHR43014">
    <property type="entry name" value="MERCURIC REDUCTASE"/>
    <property type="match status" value="1"/>
</dbReference>
<dbReference type="InterPro" id="IPR023753">
    <property type="entry name" value="FAD/NAD-binding_dom"/>
</dbReference>
<dbReference type="InterPro" id="IPR004099">
    <property type="entry name" value="Pyr_nucl-diS_OxRdtase_dimer"/>
</dbReference>
<proteinExistence type="inferred from homology"/>
<dbReference type="RefSeq" id="WP_011305601.1">
    <property type="nucleotide sequence ID" value="NZ_CP009526.1"/>
</dbReference>
<evidence type="ECO:0000256" key="1">
    <source>
        <dbReference type="ARBA" id="ARBA00007532"/>
    </source>
</evidence>
<feature type="domain" description="FAD/NAD(P)-binding" evidence="5">
    <location>
        <begin position="5"/>
        <end position="324"/>
    </location>
</feature>
<dbReference type="GeneID" id="24821843"/>
<comment type="similarity">
    <text evidence="1">Belongs to the class-I pyridine nucleotide-disulfide oxidoreductase family.</text>
</comment>
<dbReference type="Gene3D" id="3.30.390.30">
    <property type="match status" value="1"/>
</dbReference>
<dbReference type="PRINTS" id="PR00368">
    <property type="entry name" value="FADPNR"/>
</dbReference>
<dbReference type="PANTHER" id="PTHR43014:SF5">
    <property type="entry name" value="GLUTATHIONE REDUCTASE (NADPH)"/>
    <property type="match status" value="1"/>
</dbReference>
<keyword evidence="3" id="KW-0274">FAD</keyword>
<dbReference type="PATRIC" id="fig|1434109.4.peg.520"/>
<evidence type="ECO:0000256" key="3">
    <source>
        <dbReference type="ARBA" id="ARBA00022827"/>
    </source>
</evidence>
<dbReference type="GO" id="GO:0016491">
    <property type="term" value="F:oxidoreductase activity"/>
    <property type="evidence" value="ECO:0007669"/>
    <property type="project" value="InterPro"/>
</dbReference>
<evidence type="ECO:0000313" key="6">
    <source>
        <dbReference type="EMBL" id="AKB49687.1"/>
    </source>
</evidence>
<accession>A0A0E3QIR8</accession>
<evidence type="ECO:0000256" key="2">
    <source>
        <dbReference type="ARBA" id="ARBA00022630"/>
    </source>
</evidence>
<name>A0A0E3QIR8_METBA</name>
<protein>
    <submittedName>
        <fullName evidence="6">Dihydrolipoyl dehydrogenase</fullName>
    </submittedName>
</protein>
<evidence type="ECO:0000313" key="7">
    <source>
        <dbReference type="Proteomes" id="UP000033038"/>
    </source>
</evidence>
<dbReference type="EMBL" id="CP009526">
    <property type="protein sequence ID" value="AKB49687.1"/>
    <property type="molecule type" value="Genomic_DNA"/>
</dbReference>
<dbReference type="HOGENOM" id="CLU_016755_2_0_2"/>
<dbReference type="SUPFAM" id="SSF51905">
    <property type="entry name" value="FAD/NAD(P)-binding domain"/>
    <property type="match status" value="1"/>
</dbReference>
<dbReference type="Pfam" id="PF07992">
    <property type="entry name" value="Pyr_redox_2"/>
    <property type="match status" value="1"/>
</dbReference>
<dbReference type="PIRSF" id="PIRSF000350">
    <property type="entry name" value="Mercury_reductase_MerA"/>
    <property type="match status" value="1"/>
</dbReference>
<gene>
    <name evidence="6" type="ORF">MSBRW_0434</name>
</gene>
<dbReference type="InterPro" id="IPR036188">
    <property type="entry name" value="FAD/NAD-bd_sf"/>
</dbReference>
<dbReference type="KEGG" id="mbw:MSBRW_0434"/>
<sequence length="450" mass="49281">MENKYDIIIIGTGTAGRTFAGKVAHSGLKIAIVDSREYGGTCPIRGCDPKEVLTNITKVIDSSNRLMGKGVRIDAPLKLDWTSLIKFKKTFTEGYSSKTEKHLVGMGIDTYHGRAHFENQNTVVVGMDKLKGEHIFLATGAKPRTLNIPGEEYIITSEKLMETKKLPEKIIFIGGGYISMEFAHIARRTGAEVTILQRSEKVLRAFDSDMVDLLMKASKAAGIKILTNKPVISVEKDNNGLILKVQSQSETEPEIQIFRADMVVQGAGRVADIEDLRLENARIKTEKGAIVVDKHMRTSNSRIYAGGDCALEGMQLTPVAALQGEVAAINVLEGDSAEADYTGIPSAVFTIPVLASVGISVAKDDDKYKVIFQDRSNWYTTRKKGMEFAASKVIIDEANDRIMGAHILGPNAEEAINIFASVMRLGLKASDIKKLIFTYPTTCSDIPYML</sequence>